<evidence type="ECO:0000256" key="1">
    <source>
        <dbReference type="SAM" id="MobiDB-lite"/>
    </source>
</evidence>
<sequence length="101" mass="10825">MREARLALGLFALMLLGCPSPPTPEPVPAPARVEPPAPPPVAPPAVNSTDAAEDPGPPPPTQREVIRRRCKRGFSTCHGGRECCNDLLEVCGRDNRCHPLE</sequence>
<gene>
    <name evidence="2" type="ORF">ENSA7_47980</name>
</gene>
<evidence type="ECO:0000313" key="3">
    <source>
        <dbReference type="Proteomes" id="UP000238823"/>
    </source>
</evidence>
<dbReference type="EMBL" id="PVNL01000097">
    <property type="protein sequence ID" value="PRQ05169.1"/>
    <property type="molecule type" value="Genomic_DNA"/>
</dbReference>
<dbReference type="PROSITE" id="PS51257">
    <property type="entry name" value="PROKAR_LIPOPROTEIN"/>
    <property type="match status" value="1"/>
</dbReference>
<protein>
    <submittedName>
        <fullName evidence="2">Uncharacterized protein</fullName>
    </submittedName>
</protein>
<name>A0A2S9YJ94_9BACT</name>
<evidence type="ECO:0000313" key="2">
    <source>
        <dbReference type="EMBL" id="PRQ05169.1"/>
    </source>
</evidence>
<organism evidence="2 3">
    <name type="scientific">Enhygromyxa salina</name>
    <dbReference type="NCBI Taxonomy" id="215803"/>
    <lineage>
        <taxon>Bacteria</taxon>
        <taxon>Pseudomonadati</taxon>
        <taxon>Myxococcota</taxon>
        <taxon>Polyangia</taxon>
        <taxon>Nannocystales</taxon>
        <taxon>Nannocystaceae</taxon>
        <taxon>Enhygromyxa</taxon>
    </lineage>
</organism>
<feature type="region of interest" description="Disordered" evidence="1">
    <location>
        <begin position="19"/>
        <end position="65"/>
    </location>
</feature>
<comment type="caution">
    <text evidence="2">The sequence shown here is derived from an EMBL/GenBank/DDBJ whole genome shotgun (WGS) entry which is preliminary data.</text>
</comment>
<feature type="compositionally biased region" description="Pro residues" evidence="1">
    <location>
        <begin position="19"/>
        <end position="43"/>
    </location>
</feature>
<dbReference type="RefSeq" id="WP_106091711.1">
    <property type="nucleotide sequence ID" value="NZ_PVNL01000097.1"/>
</dbReference>
<dbReference type="AlphaFoldDB" id="A0A2S9YJ94"/>
<proteinExistence type="predicted"/>
<accession>A0A2S9YJ94</accession>
<dbReference type="Proteomes" id="UP000238823">
    <property type="component" value="Unassembled WGS sequence"/>
</dbReference>
<reference evidence="2 3" key="1">
    <citation type="submission" date="2018-03" db="EMBL/GenBank/DDBJ databases">
        <title>Draft Genome Sequences of the Obligatory Marine Myxobacteria Enhygromyxa salina SWB007.</title>
        <authorList>
            <person name="Poehlein A."/>
            <person name="Moghaddam J.A."/>
            <person name="Harms H."/>
            <person name="Alanjari M."/>
            <person name="Koenig G.M."/>
            <person name="Daniel R."/>
            <person name="Schaeberle T.F."/>
        </authorList>
    </citation>
    <scope>NUCLEOTIDE SEQUENCE [LARGE SCALE GENOMIC DNA]</scope>
    <source>
        <strain evidence="2 3">SWB007</strain>
    </source>
</reference>